<accession>A0A6G8MYA4</accession>
<gene>
    <name evidence="1" type="primary">ck481</name>
</gene>
<evidence type="ECO:0000313" key="2">
    <source>
        <dbReference type="Proteomes" id="UP001224087"/>
    </source>
</evidence>
<reference evidence="1" key="1">
    <citation type="submission" date="2019-12" db="EMBL/GenBank/DDBJ databases">
        <title>The DNA Methylation Landscape of Giant Viruses.</title>
        <authorList>
            <person name="Jeudy S."/>
            <person name="Rigou S."/>
            <person name="Alempic J.-M."/>
            <person name="Claverie J.-M."/>
            <person name="Abergel C."/>
            <person name="Legendre M."/>
        </authorList>
    </citation>
    <scope>NUCLEOTIDE SEQUENCE</scope>
    <source>
        <strain evidence="1">P4</strain>
    </source>
</reference>
<dbReference type="EMBL" id="MN873693">
    <property type="protein sequence ID" value="QIN54606.1"/>
    <property type="molecule type" value="Genomic_DNA"/>
</dbReference>
<evidence type="ECO:0000313" key="1">
    <source>
        <dbReference type="EMBL" id="QIN54606.1"/>
    </source>
</evidence>
<proteinExistence type="predicted"/>
<name>A0A6G8MYA4_9VIRU</name>
<organism evidence="1 2">
    <name type="scientific">Cedratvirus kamchatka</name>
    <dbReference type="NCBI Taxonomy" id="2716914"/>
    <lineage>
        <taxon>Viruses</taxon>
        <taxon>Pithoviruses</taxon>
        <taxon>Orthocedratvirinae</taxon>
        <taxon>Alphacedratvirus</taxon>
        <taxon>Alphacedratvirus rossiense</taxon>
    </lineage>
</organism>
<keyword evidence="2" id="KW-1185">Reference proteome</keyword>
<protein>
    <submittedName>
        <fullName evidence="1">Uncharacterized protein</fullName>
    </submittedName>
</protein>
<sequence>MTNFTRKHLWYQSFLRPTLLEGQDRTKGAVWYQPIVLETNFTRKHVWYQSFLRLTLLESMFGTNRS</sequence>
<dbReference type="Proteomes" id="UP001224087">
    <property type="component" value="Segment"/>
</dbReference>